<dbReference type="Gene3D" id="1.50.10.10">
    <property type="match status" value="1"/>
</dbReference>
<dbReference type="InterPro" id="IPR008928">
    <property type="entry name" value="6-hairpin_glycosidase_sf"/>
</dbReference>
<dbReference type="InterPro" id="IPR010819">
    <property type="entry name" value="AGE/CE"/>
</dbReference>
<proteinExistence type="inferred from homology"/>
<dbReference type="SUPFAM" id="SSF48208">
    <property type="entry name" value="Six-hairpin glycosidases"/>
    <property type="match status" value="1"/>
</dbReference>
<name>A0A261RXY1_9BORD</name>
<accession>A0A261RXY1</accession>
<dbReference type="EMBL" id="NEVM01000005">
    <property type="protein sequence ID" value="OZI29929.1"/>
    <property type="molecule type" value="Genomic_DNA"/>
</dbReference>
<organism evidence="3 4">
    <name type="scientific">Bordetella genomosp. 10</name>
    <dbReference type="NCBI Taxonomy" id="1416804"/>
    <lineage>
        <taxon>Bacteria</taxon>
        <taxon>Pseudomonadati</taxon>
        <taxon>Pseudomonadota</taxon>
        <taxon>Betaproteobacteria</taxon>
        <taxon>Burkholderiales</taxon>
        <taxon>Alcaligenaceae</taxon>
        <taxon>Bordetella</taxon>
    </lineage>
</organism>
<dbReference type="AlphaFoldDB" id="A0A261RXY1"/>
<reference evidence="4" key="1">
    <citation type="submission" date="2017-05" db="EMBL/GenBank/DDBJ databases">
        <title>Complete and WGS of Bordetella genogroups.</title>
        <authorList>
            <person name="Spilker T."/>
            <person name="Lipuma J."/>
        </authorList>
    </citation>
    <scope>NUCLEOTIDE SEQUENCE [LARGE SCALE GENOMIC DNA]</scope>
    <source>
        <strain evidence="4">AU16122</strain>
    </source>
</reference>
<dbReference type="GO" id="GO:0016853">
    <property type="term" value="F:isomerase activity"/>
    <property type="evidence" value="ECO:0007669"/>
    <property type="project" value="UniProtKB-KW"/>
</dbReference>
<evidence type="ECO:0000313" key="4">
    <source>
        <dbReference type="Proteomes" id="UP000216020"/>
    </source>
</evidence>
<evidence type="ECO:0000256" key="1">
    <source>
        <dbReference type="ARBA" id="ARBA00008558"/>
    </source>
</evidence>
<dbReference type="Pfam" id="PF07221">
    <property type="entry name" value="GlcNAc_2-epim"/>
    <property type="match status" value="1"/>
</dbReference>
<sequence length="371" mass="40233">MPASSPDPVDSSVLALVADLRQHYRDIVLPLWRTTGYNPDLELPYEAVDGTRLQVLPVTRYRAMACARQLYVHTTAGATAHAARLFDALRQRFVHPEGGWVYSIDAQGAPLDATHDLYTYAFVIFACAAHYGVTRDRRALDLLGATAGQVESRFAAPAGLYWAQLKPDLSAPLQDVQQNPVMHLTEAYLAARDATGEAGFTTALRKIVAGMAGAFLHAPTQCVTELRLGAADNRIEPGHQFEWLALARSAPDVFGGTVLGNALEHAFVFAQAQGVDMATNGVCAALDLEGGIVDATQRIWAQTEYARALAVHGDPAVTALLKGQLQRLRERFLQPRGWYECLHADGRVARADMPSTTPYHLATCYAALPAA</sequence>
<dbReference type="OrthoDB" id="9806359at2"/>
<dbReference type="Proteomes" id="UP000216020">
    <property type="component" value="Unassembled WGS sequence"/>
</dbReference>
<dbReference type="PANTHER" id="PTHR15108">
    <property type="entry name" value="N-ACYLGLUCOSAMINE-2-EPIMERASE"/>
    <property type="match status" value="1"/>
</dbReference>
<keyword evidence="2" id="KW-0413">Isomerase</keyword>
<protein>
    <submittedName>
        <fullName evidence="3">N-acylglucosamine 2-epimerase</fullName>
    </submittedName>
</protein>
<gene>
    <name evidence="3" type="ORF">CAL29_17710</name>
</gene>
<dbReference type="RefSeq" id="WP_094854368.1">
    <property type="nucleotide sequence ID" value="NZ_NEVM01000005.1"/>
</dbReference>
<dbReference type="GO" id="GO:0005975">
    <property type="term" value="P:carbohydrate metabolic process"/>
    <property type="evidence" value="ECO:0007669"/>
    <property type="project" value="InterPro"/>
</dbReference>
<keyword evidence="4" id="KW-1185">Reference proteome</keyword>
<dbReference type="InterPro" id="IPR012341">
    <property type="entry name" value="6hp_glycosidase-like_sf"/>
</dbReference>
<comment type="similarity">
    <text evidence="1">Belongs to the N-acylglucosamine 2-epimerase family.</text>
</comment>
<evidence type="ECO:0000256" key="2">
    <source>
        <dbReference type="ARBA" id="ARBA00023235"/>
    </source>
</evidence>
<evidence type="ECO:0000313" key="3">
    <source>
        <dbReference type="EMBL" id="OZI29929.1"/>
    </source>
</evidence>
<comment type="caution">
    <text evidence="3">The sequence shown here is derived from an EMBL/GenBank/DDBJ whole genome shotgun (WGS) entry which is preliminary data.</text>
</comment>